<sequence length="102" mass="11033">QYAGNIPIKEDGASLFFWYFDAAPFAPHADKLVVWLNGGPGCSSLYGSFVENGPVAVHDNGSLSSNAFSWHKLANVLYIEQPINTGFSFGPAVDNVQNELQV</sequence>
<reference evidence="5" key="1">
    <citation type="journal article" date="2018" name="Nat. Microbiol.">
        <title>Leveraging single-cell genomics to expand the fungal tree of life.</title>
        <authorList>
            <person name="Ahrendt S.R."/>
            <person name="Quandt C.A."/>
            <person name="Ciobanu D."/>
            <person name="Clum A."/>
            <person name="Salamov A."/>
            <person name="Andreopoulos B."/>
            <person name="Cheng J.F."/>
            <person name="Woyke T."/>
            <person name="Pelin A."/>
            <person name="Henrissat B."/>
            <person name="Reynolds N.K."/>
            <person name="Benny G.L."/>
            <person name="Smith M.E."/>
            <person name="James T.Y."/>
            <person name="Grigoriev I.V."/>
        </authorList>
    </citation>
    <scope>NUCLEOTIDE SEQUENCE [LARGE SCALE GENOMIC DNA]</scope>
</reference>
<dbReference type="Gene3D" id="3.40.50.1820">
    <property type="entry name" value="alpha/beta hydrolase"/>
    <property type="match status" value="1"/>
</dbReference>
<dbReference type="EMBL" id="KZ999603">
    <property type="protein sequence ID" value="RKO84912.1"/>
    <property type="molecule type" value="Genomic_DNA"/>
</dbReference>
<organism evidence="4 5">
    <name type="scientific">Blyttiomyces helicus</name>
    <dbReference type="NCBI Taxonomy" id="388810"/>
    <lineage>
        <taxon>Eukaryota</taxon>
        <taxon>Fungi</taxon>
        <taxon>Fungi incertae sedis</taxon>
        <taxon>Chytridiomycota</taxon>
        <taxon>Chytridiomycota incertae sedis</taxon>
        <taxon>Chytridiomycetes</taxon>
        <taxon>Chytridiomycetes incertae sedis</taxon>
        <taxon>Blyttiomyces</taxon>
    </lineage>
</organism>
<keyword evidence="2 4" id="KW-0121">Carboxypeptidase</keyword>
<dbReference type="GO" id="GO:0004185">
    <property type="term" value="F:serine-type carboxypeptidase activity"/>
    <property type="evidence" value="ECO:0007669"/>
    <property type="project" value="InterPro"/>
</dbReference>
<dbReference type="OrthoDB" id="443318at2759"/>
<keyword evidence="5" id="KW-1185">Reference proteome</keyword>
<dbReference type="InterPro" id="IPR001563">
    <property type="entry name" value="Peptidase_S10"/>
</dbReference>
<evidence type="ECO:0000313" key="5">
    <source>
        <dbReference type="Proteomes" id="UP000269721"/>
    </source>
</evidence>
<dbReference type="Proteomes" id="UP000269721">
    <property type="component" value="Unassembled WGS sequence"/>
</dbReference>
<evidence type="ECO:0000256" key="2">
    <source>
        <dbReference type="ARBA" id="ARBA00022645"/>
    </source>
</evidence>
<evidence type="ECO:0000313" key="4">
    <source>
        <dbReference type="EMBL" id="RKO84912.1"/>
    </source>
</evidence>
<keyword evidence="2 4" id="KW-0645">Protease</keyword>
<name>A0A4P9VZX5_9FUNG</name>
<dbReference type="GO" id="GO:0006508">
    <property type="term" value="P:proteolysis"/>
    <property type="evidence" value="ECO:0007669"/>
    <property type="project" value="InterPro"/>
</dbReference>
<evidence type="ECO:0000256" key="3">
    <source>
        <dbReference type="ARBA" id="ARBA00023180"/>
    </source>
</evidence>
<accession>A0A4P9VZX5</accession>
<dbReference type="AlphaFoldDB" id="A0A4P9VZX5"/>
<dbReference type="PANTHER" id="PTHR11802">
    <property type="entry name" value="SERINE PROTEASE FAMILY S10 SERINE CARBOXYPEPTIDASE"/>
    <property type="match status" value="1"/>
</dbReference>
<keyword evidence="2 4" id="KW-0378">Hydrolase</keyword>
<keyword evidence="3" id="KW-0325">Glycoprotein</keyword>
<gene>
    <name evidence="4" type="ORF">BDK51DRAFT_15692</name>
</gene>
<evidence type="ECO:0000256" key="1">
    <source>
        <dbReference type="ARBA" id="ARBA00009431"/>
    </source>
</evidence>
<proteinExistence type="inferred from homology"/>
<feature type="non-terminal residue" evidence="4">
    <location>
        <position position="1"/>
    </location>
</feature>
<dbReference type="InterPro" id="IPR029058">
    <property type="entry name" value="AB_hydrolase_fold"/>
</dbReference>
<protein>
    <submittedName>
        <fullName evidence="4">Peptidase S10, serine carboxypeptidase</fullName>
    </submittedName>
</protein>
<dbReference type="Pfam" id="PF00450">
    <property type="entry name" value="Peptidase_S10"/>
    <property type="match status" value="1"/>
</dbReference>
<dbReference type="SUPFAM" id="SSF53474">
    <property type="entry name" value="alpha/beta-Hydrolases"/>
    <property type="match status" value="1"/>
</dbReference>
<comment type="similarity">
    <text evidence="1">Belongs to the peptidase S10 family.</text>
</comment>